<dbReference type="PANTHER" id="PTHR33885">
    <property type="entry name" value="PHAGE SHOCK PROTEIN C"/>
    <property type="match status" value="1"/>
</dbReference>
<dbReference type="InterPro" id="IPR007168">
    <property type="entry name" value="Phageshock_PspC_N"/>
</dbReference>
<evidence type="ECO:0000259" key="7">
    <source>
        <dbReference type="Pfam" id="PF04024"/>
    </source>
</evidence>
<dbReference type="InterPro" id="IPR052027">
    <property type="entry name" value="PspC"/>
</dbReference>
<name>A0A7C4V4J4_9DEIN</name>
<keyword evidence="3 6" id="KW-0812">Transmembrane</keyword>
<comment type="caution">
    <text evidence="8">The sequence shown here is derived from an EMBL/GenBank/DDBJ whole genome shotgun (WGS) entry which is preliminary data.</text>
</comment>
<feature type="transmembrane region" description="Helical" evidence="6">
    <location>
        <begin position="118"/>
        <end position="139"/>
    </location>
</feature>
<dbReference type="Proteomes" id="UP000885759">
    <property type="component" value="Unassembled WGS sequence"/>
</dbReference>
<keyword evidence="5 6" id="KW-0472">Membrane</keyword>
<reference evidence="8" key="1">
    <citation type="journal article" date="2020" name="mSystems">
        <title>Genome- and Community-Level Interaction Insights into Carbon Utilization and Element Cycling Functions of Hydrothermarchaeota in Hydrothermal Sediment.</title>
        <authorList>
            <person name="Zhou Z."/>
            <person name="Liu Y."/>
            <person name="Xu W."/>
            <person name="Pan J."/>
            <person name="Luo Z.H."/>
            <person name="Li M."/>
        </authorList>
    </citation>
    <scope>NUCLEOTIDE SEQUENCE [LARGE SCALE GENOMIC DNA]</scope>
    <source>
        <strain evidence="8">HyVt-570</strain>
    </source>
</reference>
<gene>
    <name evidence="8" type="ORF">ENK37_01335</name>
</gene>
<evidence type="ECO:0000256" key="5">
    <source>
        <dbReference type="ARBA" id="ARBA00023136"/>
    </source>
</evidence>
<evidence type="ECO:0000256" key="6">
    <source>
        <dbReference type="SAM" id="Phobius"/>
    </source>
</evidence>
<evidence type="ECO:0000256" key="1">
    <source>
        <dbReference type="ARBA" id="ARBA00004162"/>
    </source>
</evidence>
<evidence type="ECO:0000313" key="8">
    <source>
        <dbReference type="EMBL" id="HGY08687.1"/>
    </source>
</evidence>
<comment type="subcellular location">
    <subcellularLocation>
        <location evidence="1">Cell membrane</location>
        <topology evidence="1">Single-pass membrane protein</topology>
    </subcellularLocation>
</comment>
<protein>
    <submittedName>
        <fullName evidence="8">PspC domain-containing protein</fullName>
    </submittedName>
</protein>
<sequence>MERKRLVRSEHQKVLAGVCGGIATYFDLDPNLVRLICLVLIVLQPAFALVYLLLVFVLPREGAEEKPLEARIEEGVHELESTVERIAGDEEPSKGRFFAGLALVVVGLFLLLENLGLWWVDGSTLAALVLVGIGAYLLITWSR</sequence>
<keyword evidence="4 6" id="KW-1133">Transmembrane helix</keyword>
<dbReference type="GO" id="GO:0005886">
    <property type="term" value="C:plasma membrane"/>
    <property type="evidence" value="ECO:0007669"/>
    <property type="project" value="UniProtKB-SubCell"/>
</dbReference>
<proteinExistence type="predicted"/>
<evidence type="ECO:0000256" key="4">
    <source>
        <dbReference type="ARBA" id="ARBA00022989"/>
    </source>
</evidence>
<evidence type="ECO:0000256" key="3">
    <source>
        <dbReference type="ARBA" id="ARBA00022692"/>
    </source>
</evidence>
<evidence type="ECO:0000256" key="2">
    <source>
        <dbReference type="ARBA" id="ARBA00022475"/>
    </source>
</evidence>
<dbReference type="PANTHER" id="PTHR33885:SF3">
    <property type="entry name" value="PHAGE SHOCK PROTEIN C"/>
    <property type="match status" value="1"/>
</dbReference>
<dbReference type="AlphaFoldDB" id="A0A7C4V4J4"/>
<feature type="transmembrane region" description="Helical" evidence="6">
    <location>
        <begin position="95"/>
        <end position="112"/>
    </location>
</feature>
<dbReference type="Pfam" id="PF04024">
    <property type="entry name" value="PspC"/>
    <property type="match status" value="1"/>
</dbReference>
<keyword evidence="2" id="KW-1003">Cell membrane</keyword>
<organism evidence="8">
    <name type="scientific">Oceanithermus profundus</name>
    <dbReference type="NCBI Taxonomy" id="187137"/>
    <lineage>
        <taxon>Bacteria</taxon>
        <taxon>Thermotogati</taxon>
        <taxon>Deinococcota</taxon>
        <taxon>Deinococci</taxon>
        <taxon>Thermales</taxon>
        <taxon>Thermaceae</taxon>
        <taxon>Oceanithermus</taxon>
    </lineage>
</organism>
<feature type="transmembrane region" description="Helical" evidence="6">
    <location>
        <begin position="32"/>
        <end position="58"/>
    </location>
</feature>
<dbReference type="EMBL" id="DRPZ01000036">
    <property type="protein sequence ID" value="HGY08687.1"/>
    <property type="molecule type" value="Genomic_DNA"/>
</dbReference>
<accession>A0A7C4V4J4</accession>
<feature type="domain" description="Phage shock protein PspC N-terminal" evidence="7">
    <location>
        <begin position="4"/>
        <end position="61"/>
    </location>
</feature>